<feature type="active site" evidence="10">
    <location>
        <position position="115"/>
    </location>
</feature>
<comment type="caution">
    <text evidence="13">The sequence shown here is derived from an EMBL/GenBank/DDBJ whole genome shotgun (WGS) entry which is preliminary data.</text>
</comment>
<keyword evidence="4 10" id="KW-0808">Transferase</keyword>
<comment type="similarity">
    <text evidence="1 10">Belongs to the thiolase-like superfamily. FabH family.</text>
</comment>
<keyword evidence="8 10" id="KW-0511">Multifunctional enzyme</keyword>
<evidence type="ECO:0000256" key="7">
    <source>
        <dbReference type="ARBA" id="ARBA00023160"/>
    </source>
</evidence>
<dbReference type="NCBIfam" id="TIGR00747">
    <property type="entry name" value="fabH"/>
    <property type="match status" value="1"/>
</dbReference>
<evidence type="ECO:0000256" key="9">
    <source>
        <dbReference type="ARBA" id="ARBA00023315"/>
    </source>
</evidence>
<comment type="subcellular location">
    <subcellularLocation>
        <location evidence="10">Cytoplasm</location>
    </subcellularLocation>
</comment>
<evidence type="ECO:0000256" key="6">
    <source>
        <dbReference type="ARBA" id="ARBA00023098"/>
    </source>
</evidence>
<comment type="function">
    <text evidence="10">Catalyzes the condensation reaction of fatty acid synthesis by the addition to an acyl acceptor of two carbons from malonyl-ACP. Catalyzes the first condensation reaction which initiates fatty acid synthesis and may therefore play a role in governing the total rate of fatty acid production. Possesses both acetoacetyl-ACP synthase and acetyl transacylase activities. Its substrate specificity determines the biosynthesis of branched-chain and/or straight-chain of fatty acids.</text>
</comment>
<evidence type="ECO:0000256" key="4">
    <source>
        <dbReference type="ARBA" id="ARBA00022679"/>
    </source>
</evidence>
<keyword evidence="9 10" id="KW-0012">Acyltransferase</keyword>
<evidence type="ECO:0000259" key="12">
    <source>
        <dbReference type="Pfam" id="PF08545"/>
    </source>
</evidence>
<dbReference type="Pfam" id="PF08545">
    <property type="entry name" value="ACP_syn_III"/>
    <property type="match status" value="1"/>
</dbReference>
<evidence type="ECO:0000259" key="11">
    <source>
        <dbReference type="Pfam" id="PF08541"/>
    </source>
</evidence>
<evidence type="ECO:0000256" key="1">
    <source>
        <dbReference type="ARBA" id="ARBA00008642"/>
    </source>
</evidence>
<evidence type="ECO:0000313" key="13">
    <source>
        <dbReference type="EMBL" id="HHE56103.1"/>
    </source>
</evidence>
<dbReference type="InterPro" id="IPR004655">
    <property type="entry name" value="FabH"/>
</dbReference>
<dbReference type="Pfam" id="PF08541">
    <property type="entry name" value="ACP_syn_III_C"/>
    <property type="match status" value="1"/>
</dbReference>
<sequence length="334" mass="36858">MRKSIIRGVGRYLPEKVVTNFDLEKMMDTSDQWIRERTGIEERRFADVENGETTSYIGAQAAKKALDMAGLKPSDIDFIIFATLSPDYFFPGSGCLLQEHLELFGIGAMDIRNQCTGFVYGLATADQFIKAGMYNNILVVGAEVHSSGLNMTTEGRDVAVLFGDGAGAVVVSAHEDNDGRGILSNHLHADGRFARELWVESPGSRYRPYVSEEILKSGKVYPKMNGRYVFKHAVTRFPEVILEALEAAGEKIENVDLVIPHQANQRITEAVQMRLGLPKEKVFSNIHKYGNTTAASIPIAMSEALEQGLIKEGNLICLASFGSGFTWASSLIRW</sequence>
<feature type="region of interest" description="ACP-binding" evidence="10">
    <location>
        <begin position="262"/>
        <end position="266"/>
    </location>
</feature>
<dbReference type="Gene3D" id="3.40.47.10">
    <property type="match status" value="1"/>
</dbReference>
<evidence type="ECO:0000256" key="2">
    <source>
        <dbReference type="ARBA" id="ARBA00022490"/>
    </source>
</evidence>
<dbReference type="InterPro" id="IPR016039">
    <property type="entry name" value="Thiolase-like"/>
</dbReference>
<dbReference type="GO" id="GO:0005737">
    <property type="term" value="C:cytoplasm"/>
    <property type="evidence" value="ECO:0007669"/>
    <property type="project" value="UniProtKB-SubCell"/>
</dbReference>
<feature type="active site" evidence="10">
    <location>
        <position position="291"/>
    </location>
</feature>
<dbReference type="GO" id="GO:0044550">
    <property type="term" value="P:secondary metabolite biosynthetic process"/>
    <property type="evidence" value="ECO:0007669"/>
    <property type="project" value="TreeGrafter"/>
</dbReference>
<dbReference type="GO" id="GO:0033818">
    <property type="term" value="F:beta-ketoacyl-acyl-carrier-protein synthase III activity"/>
    <property type="evidence" value="ECO:0007669"/>
    <property type="project" value="UniProtKB-UniRule"/>
</dbReference>
<keyword evidence="6 10" id="KW-0443">Lipid metabolism</keyword>
<organism evidence="13">
    <name type="scientific">Caldithrix abyssi</name>
    <dbReference type="NCBI Taxonomy" id="187145"/>
    <lineage>
        <taxon>Bacteria</taxon>
        <taxon>Pseudomonadati</taxon>
        <taxon>Calditrichota</taxon>
        <taxon>Calditrichia</taxon>
        <taxon>Calditrichales</taxon>
        <taxon>Calditrichaceae</taxon>
        <taxon>Caldithrix</taxon>
    </lineage>
</organism>
<evidence type="ECO:0000256" key="8">
    <source>
        <dbReference type="ARBA" id="ARBA00023268"/>
    </source>
</evidence>
<evidence type="ECO:0000256" key="3">
    <source>
        <dbReference type="ARBA" id="ARBA00022516"/>
    </source>
</evidence>
<dbReference type="GO" id="GO:0006633">
    <property type="term" value="P:fatty acid biosynthetic process"/>
    <property type="evidence" value="ECO:0007669"/>
    <property type="project" value="UniProtKB-UniRule"/>
</dbReference>
<keyword evidence="5 10" id="KW-0276">Fatty acid metabolism</keyword>
<keyword evidence="7 10" id="KW-0275">Fatty acid biosynthesis</keyword>
<dbReference type="InterPro" id="IPR013751">
    <property type="entry name" value="ACP_syn_III_N"/>
</dbReference>
<dbReference type="Proteomes" id="UP000886111">
    <property type="component" value="Unassembled WGS sequence"/>
</dbReference>
<dbReference type="UniPathway" id="UPA00094"/>
<gene>
    <name evidence="10" type="primary">fabH</name>
    <name evidence="13" type="ORF">ENL21_09995</name>
</gene>
<comment type="subunit">
    <text evidence="10">Homodimer.</text>
</comment>
<dbReference type="EC" id="2.3.1.180" evidence="10"/>
<feature type="active site" evidence="10">
    <location>
        <position position="261"/>
    </location>
</feature>
<reference evidence="13" key="1">
    <citation type="journal article" date="2020" name="mSystems">
        <title>Genome- and Community-Level Interaction Insights into Carbon Utilization and Element Cycling Functions of Hydrothermarchaeota in Hydrothermal Sediment.</title>
        <authorList>
            <person name="Zhou Z."/>
            <person name="Liu Y."/>
            <person name="Xu W."/>
            <person name="Pan J."/>
            <person name="Luo Z.H."/>
            <person name="Li M."/>
        </authorList>
    </citation>
    <scope>NUCLEOTIDE SEQUENCE [LARGE SCALE GENOMIC DNA]</scope>
    <source>
        <strain evidence="13">HyVt-76</strain>
    </source>
</reference>
<comment type="pathway">
    <text evidence="10">Lipid metabolism; fatty acid biosynthesis.</text>
</comment>
<feature type="domain" description="Beta-ketoacyl-[acyl-carrier-protein] synthase III N-terminal" evidence="12">
    <location>
        <begin position="109"/>
        <end position="191"/>
    </location>
</feature>
<dbReference type="SUPFAM" id="SSF53901">
    <property type="entry name" value="Thiolase-like"/>
    <property type="match status" value="1"/>
</dbReference>
<protein>
    <recommendedName>
        <fullName evidence="10">Beta-ketoacyl-[acyl-carrier-protein] synthase III</fullName>
        <shortName evidence="10">Beta-ketoacyl-ACP synthase III</shortName>
        <shortName evidence="10">KAS III</shortName>
        <ecNumber evidence="10">2.3.1.180</ecNumber>
    </recommendedName>
    <alternativeName>
        <fullName evidence="10">3-oxoacyl-[acyl-carrier-protein] synthase 3</fullName>
    </alternativeName>
    <alternativeName>
        <fullName evidence="10">3-oxoacyl-[acyl-carrier-protein] synthase III</fullName>
    </alternativeName>
</protein>
<evidence type="ECO:0000256" key="5">
    <source>
        <dbReference type="ARBA" id="ARBA00022832"/>
    </source>
</evidence>
<dbReference type="AlphaFoldDB" id="A0A7V5H7U2"/>
<accession>A0A7V5H7U2</accession>
<dbReference type="EMBL" id="DRTD01000750">
    <property type="protein sequence ID" value="HHE56103.1"/>
    <property type="molecule type" value="Genomic_DNA"/>
</dbReference>
<dbReference type="NCBIfam" id="NF006829">
    <property type="entry name" value="PRK09352.1"/>
    <property type="match status" value="1"/>
</dbReference>
<comment type="catalytic activity">
    <reaction evidence="10">
        <text>malonyl-[ACP] + acetyl-CoA + H(+) = 3-oxobutanoyl-[ACP] + CO2 + CoA</text>
        <dbReference type="Rhea" id="RHEA:12080"/>
        <dbReference type="Rhea" id="RHEA-COMP:9623"/>
        <dbReference type="Rhea" id="RHEA-COMP:9625"/>
        <dbReference type="ChEBI" id="CHEBI:15378"/>
        <dbReference type="ChEBI" id="CHEBI:16526"/>
        <dbReference type="ChEBI" id="CHEBI:57287"/>
        <dbReference type="ChEBI" id="CHEBI:57288"/>
        <dbReference type="ChEBI" id="CHEBI:78449"/>
        <dbReference type="ChEBI" id="CHEBI:78450"/>
        <dbReference type="EC" id="2.3.1.180"/>
    </reaction>
</comment>
<dbReference type="PANTHER" id="PTHR34069">
    <property type="entry name" value="3-OXOACYL-[ACYL-CARRIER-PROTEIN] SYNTHASE 3"/>
    <property type="match status" value="1"/>
</dbReference>
<dbReference type="GO" id="GO:0004315">
    <property type="term" value="F:3-oxoacyl-[acyl-carrier-protein] synthase activity"/>
    <property type="evidence" value="ECO:0007669"/>
    <property type="project" value="InterPro"/>
</dbReference>
<dbReference type="InterPro" id="IPR013747">
    <property type="entry name" value="ACP_syn_III_C"/>
</dbReference>
<evidence type="ECO:0000256" key="10">
    <source>
        <dbReference type="HAMAP-Rule" id="MF_01815"/>
    </source>
</evidence>
<feature type="domain" description="Beta-ketoacyl-[acyl-carrier-protein] synthase III C-terminal" evidence="11">
    <location>
        <begin position="245"/>
        <end position="334"/>
    </location>
</feature>
<dbReference type="PANTHER" id="PTHR34069:SF2">
    <property type="entry name" value="BETA-KETOACYL-[ACYL-CARRIER-PROTEIN] SYNTHASE III"/>
    <property type="match status" value="1"/>
</dbReference>
<keyword evidence="2 10" id="KW-0963">Cytoplasm</keyword>
<name>A0A7V5H7U2_CALAY</name>
<proteinExistence type="inferred from homology"/>
<dbReference type="CDD" id="cd00830">
    <property type="entry name" value="KAS_III"/>
    <property type="match status" value="1"/>
</dbReference>
<keyword evidence="3 10" id="KW-0444">Lipid biosynthesis</keyword>
<dbReference type="HAMAP" id="MF_01815">
    <property type="entry name" value="FabH"/>
    <property type="match status" value="1"/>
</dbReference>
<comment type="domain">
    <text evidence="10">The last Arg residue of the ACP-binding site is essential for the weak association between ACP/AcpP and FabH.</text>
</comment>